<comment type="subcellular location">
    <subcellularLocation>
        <location evidence="1">Cell membrane</location>
        <topology evidence="1">Multi-pass membrane protein</topology>
    </subcellularLocation>
</comment>
<feature type="transmembrane region" description="Helical" evidence="8">
    <location>
        <begin position="277"/>
        <end position="296"/>
    </location>
</feature>
<organism evidence="9 10">
    <name type="scientific">Seminavis robusta</name>
    <dbReference type="NCBI Taxonomy" id="568900"/>
    <lineage>
        <taxon>Eukaryota</taxon>
        <taxon>Sar</taxon>
        <taxon>Stramenopiles</taxon>
        <taxon>Ochrophyta</taxon>
        <taxon>Bacillariophyta</taxon>
        <taxon>Bacillariophyceae</taxon>
        <taxon>Bacillariophycidae</taxon>
        <taxon>Naviculales</taxon>
        <taxon>Naviculaceae</taxon>
        <taxon>Seminavis</taxon>
    </lineage>
</organism>
<dbReference type="CDD" id="cd06173">
    <property type="entry name" value="MFS_MefA_like"/>
    <property type="match status" value="1"/>
</dbReference>
<feature type="transmembrane region" description="Helical" evidence="8">
    <location>
        <begin position="400"/>
        <end position="418"/>
    </location>
</feature>
<dbReference type="Pfam" id="PF07690">
    <property type="entry name" value="MFS_1"/>
    <property type="match status" value="1"/>
</dbReference>
<dbReference type="InterPro" id="IPR036259">
    <property type="entry name" value="MFS_trans_sf"/>
</dbReference>
<dbReference type="OrthoDB" id="46230at2759"/>
<feature type="transmembrane region" description="Helical" evidence="8">
    <location>
        <begin position="203"/>
        <end position="222"/>
    </location>
</feature>
<protein>
    <submittedName>
        <fullName evidence="9">Pfam:DUF894</fullName>
    </submittedName>
</protein>
<keyword evidence="2" id="KW-0813">Transport</keyword>
<feature type="transmembrane region" description="Helical" evidence="8">
    <location>
        <begin position="303"/>
        <end position="321"/>
    </location>
</feature>
<dbReference type="EMBL" id="CAICTM010000163">
    <property type="protein sequence ID" value="CAB9503400.1"/>
    <property type="molecule type" value="Genomic_DNA"/>
</dbReference>
<keyword evidence="10" id="KW-1185">Reference proteome</keyword>
<evidence type="ECO:0000256" key="4">
    <source>
        <dbReference type="ARBA" id="ARBA00022692"/>
    </source>
</evidence>
<gene>
    <name evidence="9" type="ORF">SEMRO_164_G073640.1</name>
</gene>
<evidence type="ECO:0000256" key="7">
    <source>
        <dbReference type="SAM" id="MobiDB-lite"/>
    </source>
</evidence>
<feature type="transmembrane region" description="Helical" evidence="8">
    <location>
        <begin position="133"/>
        <end position="151"/>
    </location>
</feature>
<evidence type="ECO:0000256" key="5">
    <source>
        <dbReference type="ARBA" id="ARBA00022989"/>
    </source>
</evidence>
<feature type="compositionally biased region" description="Basic and acidic residues" evidence="7">
    <location>
        <begin position="83"/>
        <end position="93"/>
    </location>
</feature>
<keyword evidence="4 8" id="KW-0812">Transmembrane</keyword>
<evidence type="ECO:0000313" key="10">
    <source>
        <dbReference type="Proteomes" id="UP001153069"/>
    </source>
</evidence>
<evidence type="ECO:0000313" key="9">
    <source>
        <dbReference type="EMBL" id="CAB9503400.1"/>
    </source>
</evidence>
<feature type="transmembrane region" description="Helical" evidence="8">
    <location>
        <begin position="354"/>
        <end position="379"/>
    </location>
</feature>
<dbReference type="GO" id="GO:0005886">
    <property type="term" value="C:plasma membrane"/>
    <property type="evidence" value="ECO:0007669"/>
    <property type="project" value="UniProtKB-SubCell"/>
</dbReference>
<dbReference type="AlphaFoldDB" id="A0A9N8DK17"/>
<evidence type="ECO:0000256" key="8">
    <source>
        <dbReference type="SAM" id="Phobius"/>
    </source>
</evidence>
<feature type="transmembrane region" description="Helical" evidence="8">
    <location>
        <begin position="171"/>
        <end position="191"/>
    </location>
</feature>
<feature type="compositionally biased region" description="Low complexity" evidence="7">
    <location>
        <begin position="29"/>
        <end position="39"/>
    </location>
</feature>
<feature type="region of interest" description="Disordered" evidence="7">
    <location>
        <begin position="1"/>
        <end position="100"/>
    </location>
</feature>
<dbReference type="GO" id="GO:0022857">
    <property type="term" value="F:transmembrane transporter activity"/>
    <property type="evidence" value="ECO:0007669"/>
    <property type="project" value="InterPro"/>
</dbReference>
<dbReference type="SUPFAM" id="SSF103473">
    <property type="entry name" value="MFS general substrate transporter"/>
    <property type="match status" value="1"/>
</dbReference>
<evidence type="ECO:0000256" key="2">
    <source>
        <dbReference type="ARBA" id="ARBA00022448"/>
    </source>
</evidence>
<dbReference type="InterPro" id="IPR011701">
    <property type="entry name" value="MFS"/>
</dbReference>
<feature type="transmembrane region" description="Helical" evidence="8">
    <location>
        <begin position="430"/>
        <end position="463"/>
    </location>
</feature>
<dbReference type="Gene3D" id="1.20.1250.20">
    <property type="entry name" value="MFS general substrate transporter like domains"/>
    <property type="match status" value="2"/>
</dbReference>
<dbReference type="PANTHER" id="PTHR43266:SF2">
    <property type="entry name" value="MAJOR FACILITATOR SUPERFAMILY (MFS) PROFILE DOMAIN-CONTAINING PROTEIN"/>
    <property type="match status" value="1"/>
</dbReference>
<evidence type="ECO:0000256" key="3">
    <source>
        <dbReference type="ARBA" id="ARBA00022475"/>
    </source>
</evidence>
<keyword evidence="3" id="KW-1003">Cell membrane</keyword>
<keyword evidence="6 8" id="KW-0472">Membrane</keyword>
<feature type="compositionally biased region" description="Basic and acidic residues" evidence="7">
    <location>
        <begin position="53"/>
        <end position="63"/>
    </location>
</feature>
<feature type="compositionally biased region" description="Low complexity" evidence="7">
    <location>
        <begin position="1"/>
        <end position="19"/>
    </location>
</feature>
<proteinExistence type="predicted"/>
<keyword evidence="5 8" id="KW-1133">Transmembrane helix</keyword>
<accession>A0A9N8DK17</accession>
<dbReference type="PANTHER" id="PTHR43266">
    <property type="entry name" value="MACROLIDE-EFFLUX PROTEIN"/>
    <property type="match status" value="1"/>
</dbReference>
<evidence type="ECO:0000256" key="6">
    <source>
        <dbReference type="ARBA" id="ARBA00023136"/>
    </source>
</evidence>
<dbReference type="Proteomes" id="UP001153069">
    <property type="component" value="Unassembled WGS sequence"/>
</dbReference>
<sequence>MGITMETPEGLPLTTTLAEMGKANTNLRSDSFTSTSSGSSDEEAPAHKNAAQHADDGSLERSDSGSFDNSSNGNEDLPFFDSVDSKDDDSRDNGDEEEKDMLATTTLSGYLRLLMEDVVSYIMLLITNKPFRLFLVSYVFGHMGEWFTYIASISLMERMLGDDSENSRTSLGILVAIRLLPTVVLSPFGGVLADSYDRRKAMIILDLVGAFTPIFFILATFLEHSGLHPYYGVAMIYFATVSQECVCALYEPCRASMVPLLVTGDADLKKATTLTGVAWSAVAAFGSALGGFATSLFGARTCFCLDGVCYLLSAVLMWSVGGNWKVAPDVKYESVWLQIKGMTVDGGKYLSTSFFGGLVFFKATCALVTGATNVLNVSLSERDTDDSIWFISEMDTEQKLGILFSITGIGCILGPLVSDPLTNIEQPKALQLACVFGFVAVTLGCLGVGLFSPFWAVCVFSAVRSAGMGILWLDSQFLLQKFTAKEMLGRVAAVDDALATLSEALSSLLCGFLQDEFHLSAMAVSKCRLLWVLGLQYCGPYTTSPAEGQLRVTKMVARCHQRRAPMTLLD</sequence>
<name>A0A9N8DK17_9STRA</name>
<evidence type="ECO:0000256" key="1">
    <source>
        <dbReference type="ARBA" id="ARBA00004651"/>
    </source>
</evidence>
<comment type="caution">
    <text evidence="9">The sequence shown here is derived from an EMBL/GenBank/DDBJ whole genome shotgun (WGS) entry which is preliminary data.</text>
</comment>
<feature type="compositionally biased region" description="Low complexity" evidence="7">
    <location>
        <begin position="64"/>
        <end position="74"/>
    </location>
</feature>
<reference evidence="9" key="1">
    <citation type="submission" date="2020-06" db="EMBL/GenBank/DDBJ databases">
        <authorList>
            <consortium name="Plant Systems Biology data submission"/>
        </authorList>
    </citation>
    <scope>NUCLEOTIDE SEQUENCE</scope>
    <source>
        <strain evidence="9">D6</strain>
    </source>
</reference>